<reference evidence="2" key="1">
    <citation type="submission" date="2021-03" db="EMBL/GenBank/DDBJ databases">
        <title>Microbacterium sp. nov., a novel actinobacterium isolated from cow dung.</title>
        <authorList>
            <person name="Zhang L."/>
        </authorList>
    </citation>
    <scope>NUCLEOTIDE SEQUENCE</scope>
    <source>
        <strain evidence="2">NEAU-LLB</strain>
    </source>
</reference>
<feature type="transmembrane region" description="Helical" evidence="1">
    <location>
        <begin position="29"/>
        <end position="54"/>
    </location>
</feature>
<evidence type="ECO:0000313" key="3">
    <source>
        <dbReference type="Proteomes" id="UP000680132"/>
    </source>
</evidence>
<organism evidence="2 3">
    <name type="scientific">Microbacterium stercoris</name>
    <dbReference type="NCBI Taxonomy" id="2820289"/>
    <lineage>
        <taxon>Bacteria</taxon>
        <taxon>Bacillati</taxon>
        <taxon>Actinomycetota</taxon>
        <taxon>Actinomycetes</taxon>
        <taxon>Micrococcales</taxon>
        <taxon>Microbacteriaceae</taxon>
        <taxon>Microbacterium</taxon>
    </lineage>
</organism>
<evidence type="ECO:0008006" key="4">
    <source>
        <dbReference type="Google" id="ProtNLM"/>
    </source>
</evidence>
<keyword evidence="1" id="KW-0472">Membrane</keyword>
<keyword evidence="1" id="KW-0812">Transmembrane</keyword>
<dbReference type="RefSeq" id="WP_208501651.1">
    <property type="nucleotide sequence ID" value="NZ_JAGFOA010000002.1"/>
</dbReference>
<gene>
    <name evidence="2" type="ORF">J5V96_05835</name>
</gene>
<evidence type="ECO:0000256" key="1">
    <source>
        <dbReference type="SAM" id="Phobius"/>
    </source>
</evidence>
<keyword evidence="1" id="KW-1133">Transmembrane helix</keyword>
<proteinExistence type="predicted"/>
<dbReference type="EMBL" id="JAGFOA010000002">
    <property type="protein sequence ID" value="MBO3663030.1"/>
    <property type="molecule type" value="Genomic_DNA"/>
</dbReference>
<keyword evidence="3" id="KW-1185">Reference proteome</keyword>
<dbReference type="Proteomes" id="UP000680132">
    <property type="component" value="Unassembled WGS sequence"/>
</dbReference>
<protein>
    <recommendedName>
        <fullName evidence="4">Flagellar biosynthesis protein FlhA</fullName>
    </recommendedName>
</protein>
<comment type="caution">
    <text evidence="2">The sequence shown here is derived from an EMBL/GenBank/DDBJ whole genome shotgun (WGS) entry which is preliminary data.</text>
</comment>
<dbReference type="AlphaFoldDB" id="A0A939TQ26"/>
<name>A0A939TQ26_9MICO</name>
<accession>A0A939TQ26</accession>
<evidence type="ECO:0000313" key="2">
    <source>
        <dbReference type="EMBL" id="MBO3663030.1"/>
    </source>
</evidence>
<feature type="transmembrane region" description="Helical" evidence="1">
    <location>
        <begin position="5"/>
        <end position="23"/>
    </location>
</feature>
<sequence>MKTESIWTIVGVVIAVAIAWFLVEVVLSVMWFFAKVAAVIFVAVIVYFALHALLNRKR</sequence>